<comment type="caution">
    <text evidence="4">The sequence shown here is derived from an EMBL/GenBank/DDBJ whole genome shotgun (WGS) entry which is preliminary data.</text>
</comment>
<protein>
    <recommendedName>
        <fullName evidence="3">Gamma-butyrobetaine hydroxylase-like N-terminal domain-containing protein</fullName>
    </recommendedName>
</protein>
<keyword evidence="1" id="KW-0479">Metal-binding</keyword>
<dbReference type="AlphaFoldDB" id="A0A0N8GPT1"/>
<proteinExistence type="predicted"/>
<dbReference type="GO" id="GO:0046872">
    <property type="term" value="F:metal ion binding"/>
    <property type="evidence" value="ECO:0007669"/>
    <property type="project" value="UniProtKB-KW"/>
</dbReference>
<dbReference type="Gene3D" id="3.30.2020.30">
    <property type="match status" value="1"/>
</dbReference>
<dbReference type="EMBL" id="LGCM01000035">
    <property type="protein sequence ID" value="KPL81762.1"/>
    <property type="molecule type" value="Genomic_DNA"/>
</dbReference>
<dbReference type="InterPro" id="IPR038492">
    <property type="entry name" value="GBBH-like_N_sf"/>
</dbReference>
<dbReference type="RefSeq" id="WP_075071091.1">
    <property type="nucleotide sequence ID" value="NZ_DF967974.1"/>
</dbReference>
<keyword evidence="2" id="KW-0408">Iron</keyword>
<evidence type="ECO:0000259" key="3">
    <source>
        <dbReference type="Pfam" id="PF06155"/>
    </source>
</evidence>
<reference evidence="4 5" key="1">
    <citation type="submission" date="2015-07" db="EMBL/GenBank/DDBJ databases">
        <title>Genome sequence of Levilinea saccharolytica DSM 16555.</title>
        <authorList>
            <person name="Hemp J."/>
            <person name="Ward L.M."/>
            <person name="Pace L.A."/>
            <person name="Fischer W.W."/>
        </authorList>
    </citation>
    <scope>NUCLEOTIDE SEQUENCE [LARGE SCALE GENOMIC DNA]</scope>
    <source>
        <strain evidence="4 5">KIBI-1</strain>
    </source>
</reference>
<dbReference type="Proteomes" id="UP000050501">
    <property type="component" value="Unassembled WGS sequence"/>
</dbReference>
<evidence type="ECO:0000313" key="5">
    <source>
        <dbReference type="Proteomes" id="UP000050501"/>
    </source>
</evidence>
<name>A0A0N8GPT1_9CHLR</name>
<dbReference type="OrthoDB" id="9794178at2"/>
<sequence>MNDVRPVQIRANKSERILGIEWSDGHSSRYPFELLRAGCPCASCRGGHENMRAEPDEEVFSVKLGDVPETRLRKIEAVGAYAVSVEWEDGHHYGIYNWHYLRALCPCEACRQK</sequence>
<dbReference type="InterPro" id="IPR010376">
    <property type="entry name" value="GBBH-like_N"/>
</dbReference>
<gene>
    <name evidence="4" type="ORF">ADN01_09190</name>
</gene>
<evidence type="ECO:0000256" key="2">
    <source>
        <dbReference type="ARBA" id="ARBA00023004"/>
    </source>
</evidence>
<dbReference type="STRING" id="229921.ADN01_09190"/>
<keyword evidence="5" id="KW-1185">Reference proteome</keyword>
<dbReference type="PANTHER" id="PTHR35303">
    <property type="entry name" value="OS02G0197800 PROTEIN"/>
    <property type="match status" value="1"/>
</dbReference>
<organism evidence="4 5">
    <name type="scientific">Levilinea saccharolytica</name>
    <dbReference type="NCBI Taxonomy" id="229921"/>
    <lineage>
        <taxon>Bacteria</taxon>
        <taxon>Bacillati</taxon>
        <taxon>Chloroflexota</taxon>
        <taxon>Anaerolineae</taxon>
        <taxon>Anaerolineales</taxon>
        <taxon>Anaerolineaceae</taxon>
        <taxon>Levilinea</taxon>
    </lineage>
</organism>
<evidence type="ECO:0000256" key="1">
    <source>
        <dbReference type="ARBA" id="ARBA00022723"/>
    </source>
</evidence>
<feature type="domain" description="Gamma-butyrobetaine hydroxylase-like N-terminal" evidence="3">
    <location>
        <begin position="9"/>
        <end position="102"/>
    </location>
</feature>
<evidence type="ECO:0000313" key="4">
    <source>
        <dbReference type="EMBL" id="KPL81762.1"/>
    </source>
</evidence>
<accession>A0A0N8GPT1</accession>
<dbReference type="Pfam" id="PF06155">
    <property type="entry name" value="GBBH-like_N"/>
    <property type="match status" value="1"/>
</dbReference>